<proteinExistence type="predicted"/>
<dbReference type="RefSeq" id="WP_211633871.1">
    <property type="nucleotide sequence ID" value="NZ_CP073100.1"/>
</dbReference>
<evidence type="ECO:0000313" key="5">
    <source>
        <dbReference type="Proteomes" id="UP000676169"/>
    </source>
</evidence>
<evidence type="ECO:0000313" key="4">
    <source>
        <dbReference type="EMBL" id="QUE52626.1"/>
    </source>
</evidence>
<evidence type="ECO:0000256" key="2">
    <source>
        <dbReference type="SAM" id="SignalP"/>
    </source>
</evidence>
<keyword evidence="5" id="KW-1185">Reference proteome</keyword>
<dbReference type="KEGG" id="lamb:KBB96_06950"/>
<keyword evidence="2" id="KW-0732">Signal</keyword>
<dbReference type="EMBL" id="CP073100">
    <property type="protein sequence ID" value="QUE52626.1"/>
    <property type="molecule type" value="Genomic_DNA"/>
</dbReference>
<evidence type="ECO:0000259" key="3">
    <source>
        <dbReference type="Pfam" id="PF03629"/>
    </source>
</evidence>
<dbReference type="InterPro" id="IPR005181">
    <property type="entry name" value="SASA"/>
</dbReference>
<gene>
    <name evidence="4" type="ORF">KBB96_06950</name>
</gene>
<dbReference type="AlphaFoldDB" id="A0A975J272"/>
<organism evidence="4 5">
    <name type="scientific">Luteolibacter ambystomatis</name>
    <dbReference type="NCBI Taxonomy" id="2824561"/>
    <lineage>
        <taxon>Bacteria</taxon>
        <taxon>Pseudomonadati</taxon>
        <taxon>Verrucomicrobiota</taxon>
        <taxon>Verrucomicrobiia</taxon>
        <taxon>Verrucomicrobiales</taxon>
        <taxon>Verrucomicrobiaceae</taxon>
        <taxon>Luteolibacter</taxon>
    </lineage>
</organism>
<accession>A0A975J272</accession>
<feature type="domain" description="Sialate O-acetylesterase" evidence="3">
    <location>
        <begin position="20"/>
        <end position="278"/>
    </location>
</feature>
<feature type="chain" id="PRO_5037686284" description="Sialate O-acetylesterase domain-containing protein" evidence="2">
    <location>
        <begin position="18"/>
        <end position="287"/>
    </location>
</feature>
<dbReference type="InterPro" id="IPR036514">
    <property type="entry name" value="SGNH_hydro_sf"/>
</dbReference>
<dbReference type="InterPro" id="IPR052940">
    <property type="entry name" value="Carb_Esterase_6"/>
</dbReference>
<feature type="signal peptide" evidence="2">
    <location>
        <begin position="1"/>
        <end position="17"/>
    </location>
</feature>
<reference evidence="4" key="1">
    <citation type="submission" date="2021-04" db="EMBL/GenBank/DDBJ databases">
        <title>Luteolibacter sp. 32A isolated from the skin of an Anderson's salamander (Ambystoma andersonii).</title>
        <authorList>
            <person name="Spergser J."/>
            <person name="Busse H.-J."/>
        </authorList>
    </citation>
    <scope>NUCLEOTIDE SEQUENCE</scope>
    <source>
        <strain evidence="4">32A</strain>
    </source>
</reference>
<keyword evidence="1" id="KW-0378">Hydrolase</keyword>
<dbReference type="PANTHER" id="PTHR31988:SF19">
    <property type="entry name" value="9-O-ACETYL-N-ACETYLNEURAMINIC ACID DEACETYLASE-RELATED"/>
    <property type="match status" value="1"/>
</dbReference>
<dbReference type="Proteomes" id="UP000676169">
    <property type="component" value="Chromosome"/>
</dbReference>
<name>A0A975J272_9BACT</name>
<dbReference type="PANTHER" id="PTHR31988">
    <property type="entry name" value="ESTERASE, PUTATIVE (DUF303)-RELATED"/>
    <property type="match status" value="1"/>
</dbReference>
<evidence type="ECO:0000256" key="1">
    <source>
        <dbReference type="ARBA" id="ARBA00022801"/>
    </source>
</evidence>
<dbReference type="Pfam" id="PF03629">
    <property type="entry name" value="SASA"/>
    <property type="match status" value="1"/>
</dbReference>
<dbReference type="Gene3D" id="3.40.50.1110">
    <property type="entry name" value="SGNH hydrolase"/>
    <property type="match status" value="1"/>
</dbReference>
<protein>
    <recommendedName>
        <fullName evidence="3">Sialate O-acetylesterase domain-containing protein</fullName>
    </recommendedName>
</protein>
<sequence>MIRALLFLLCLACPLSAREVDVYLLGGQSNMQGIAKLTDLPQHQLTPAPGVLFWNGREFEPLVPGKTKSSKHEGEFGPELAFAHAIPTPGRPVFLVKYSASGMPLDPGWNADKWLGGEKPGRVNFYPGANRTDPNRGRLYSAMITCFGEAIGALYKHGDTPVIRGFLWMQGEQDAKHPLSAEHYPANLKLLRHRISEDLRVENLPIAFGQVLPHDPPLPRFIARDQIRRQMAACDMDSGSPLAIPRCRMISTNGFPIGTDTVHYNAKGQLLLGAALAKGVGEAMLSK</sequence>
<dbReference type="SUPFAM" id="SSF52266">
    <property type="entry name" value="SGNH hydrolase"/>
    <property type="match status" value="1"/>
</dbReference>
<dbReference type="GO" id="GO:0016788">
    <property type="term" value="F:hydrolase activity, acting on ester bonds"/>
    <property type="evidence" value="ECO:0007669"/>
    <property type="project" value="UniProtKB-ARBA"/>
</dbReference>